<protein>
    <submittedName>
        <fullName evidence="1">Uncharacterized protein</fullName>
    </submittedName>
</protein>
<proteinExistence type="predicted"/>
<dbReference type="Proteomes" id="UP001597018">
    <property type="component" value="Unassembled WGS sequence"/>
</dbReference>
<organism evidence="1 2">
    <name type="scientific">Saccharopolyspora rosea</name>
    <dbReference type="NCBI Taxonomy" id="524884"/>
    <lineage>
        <taxon>Bacteria</taxon>
        <taxon>Bacillati</taxon>
        <taxon>Actinomycetota</taxon>
        <taxon>Actinomycetes</taxon>
        <taxon>Pseudonocardiales</taxon>
        <taxon>Pseudonocardiaceae</taxon>
        <taxon>Saccharopolyspora</taxon>
    </lineage>
</organism>
<comment type="caution">
    <text evidence="1">The sequence shown here is derived from an EMBL/GenBank/DDBJ whole genome shotgun (WGS) entry which is preliminary data.</text>
</comment>
<keyword evidence="2" id="KW-1185">Reference proteome</keyword>
<evidence type="ECO:0000313" key="1">
    <source>
        <dbReference type="EMBL" id="MFD0923538.1"/>
    </source>
</evidence>
<gene>
    <name evidence="1" type="ORF">ACFQ16_27670</name>
</gene>
<name>A0ABW3G0R6_9PSEU</name>
<accession>A0ABW3G0R6</accession>
<sequence length="94" mass="9966">MDTDAEETVDVAGTAVGAGAKVRLVPRERGTDAQDVFVRGRIATVRAVRTDVDGGRWLAVTLDDDPGAELFAAQGRYRYFGVDEVQPVAGDEGA</sequence>
<dbReference type="EMBL" id="JBHTIW010000036">
    <property type="protein sequence ID" value="MFD0923538.1"/>
    <property type="molecule type" value="Genomic_DNA"/>
</dbReference>
<evidence type="ECO:0000313" key="2">
    <source>
        <dbReference type="Proteomes" id="UP001597018"/>
    </source>
</evidence>
<reference evidence="2" key="1">
    <citation type="journal article" date="2019" name="Int. J. Syst. Evol. Microbiol.">
        <title>The Global Catalogue of Microorganisms (GCM) 10K type strain sequencing project: providing services to taxonomists for standard genome sequencing and annotation.</title>
        <authorList>
            <consortium name="The Broad Institute Genomics Platform"/>
            <consortium name="The Broad Institute Genome Sequencing Center for Infectious Disease"/>
            <person name="Wu L."/>
            <person name="Ma J."/>
        </authorList>
    </citation>
    <scope>NUCLEOTIDE SEQUENCE [LARGE SCALE GENOMIC DNA]</scope>
    <source>
        <strain evidence="2">CCUG 56401</strain>
    </source>
</reference>
<dbReference type="RefSeq" id="WP_345600666.1">
    <property type="nucleotide sequence ID" value="NZ_BAABLT010000012.1"/>
</dbReference>